<comment type="caution">
    <text evidence="10">The sequence shown here is derived from an EMBL/GenBank/DDBJ whole genome shotgun (WGS) entry which is preliminary data.</text>
</comment>
<dbReference type="Gene3D" id="3.30.565.10">
    <property type="entry name" value="Histidine kinase-like ATPase, C-terminal domain"/>
    <property type="match status" value="1"/>
</dbReference>
<proteinExistence type="predicted"/>
<evidence type="ECO:0000259" key="7">
    <source>
        <dbReference type="PROSITE" id="PS01124"/>
    </source>
</evidence>
<gene>
    <name evidence="10" type="ORF">GCM10022210_51670</name>
</gene>
<keyword evidence="11" id="KW-1185">Reference proteome</keyword>
<dbReference type="InterPro" id="IPR003661">
    <property type="entry name" value="HisK_dim/P_dom"/>
</dbReference>
<feature type="domain" description="HTH araC/xylS-type" evidence="7">
    <location>
        <begin position="844"/>
        <end position="942"/>
    </location>
</feature>
<evidence type="ECO:0000256" key="2">
    <source>
        <dbReference type="ARBA" id="ARBA00012438"/>
    </source>
</evidence>
<dbReference type="InterPro" id="IPR011006">
    <property type="entry name" value="CheY-like_superfamily"/>
</dbReference>
<keyword evidence="5" id="KW-0802">TPR repeat</keyword>
<dbReference type="SMART" id="SM00388">
    <property type="entry name" value="HisKA"/>
    <property type="match status" value="1"/>
</dbReference>
<accession>A0ABP7R456</accession>
<dbReference type="SUPFAM" id="SSF55874">
    <property type="entry name" value="ATPase domain of HSP90 chaperone/DNA topoisomerase II/histidine kinase"/>
    <property type="match status" value="1"/>
</dbReference>
<evidence type="ECO:0000313" key="10">
    <source>
        <dbReference type="EMBL" id="GAA3991714.1"/>
    </source>
</evidence>
<dbReference type="PANTHER" id="PTHR43547">
    <property type="entry name" value="TWO-COMPONENT HISTIDINE KINASE"/>
    <property type="match status" value="1"/>
</dbReference>
<comment type="catalytic activity">
    <reaction evidence="1">
        <text>ATP + protein L-histidine = ADP + protein N-phospho-L-histidine.</text>
        <dbReference type="EC" id="2.7.13.3"/>
    </reaction>
</comment>
<dbReference type="Gene3D" id="1.25.40.10">
    <property type="entry name" value="Tetratricopeptide repeat domain"/>
    <property type="match status" value="2"/>
</dbReference>
<dbReference type="CDD" id="cd17574">
    <property type="entry name" value="REC_OmpR"/>
    <property type="match status" value="1"/>
</dbReference>
<dbReference type="Gene3D" id="1.10.10.60">
    <property type="entry name" value="Homeodomain-like"/>
    <property type="match status" value="1"/>
</dbReference>
<evidence type="ECO:0000256" key="4">
    <source>
        <dbReference type="PROSITE-ProRule" id="PRU00169"/>
    </source>
</evidence>
<dbReference type="SMART" id="SM00028">
    <property type="entry name" value="TPR"/>
    <property type="match status" value="3"/>
</dbReference>
<keyword evidence="6" id="KW-1133">Transmembrane helix</keyword>
<dbReference type="SMART" id="SM00387">
    <property type="entry name" value="HATPase_c"/>
    <property type="match status" value="1"/>
</dbReference>
<protein>
    <recommendedName>
        <fullName evidence="2">histidine kinase</fullName>
        <ecNumber evidence="2">2.7.13.3</ecNumber>
    </recommendedName>
</protein>
<dbReference type="Pfam" id="PF00072">
    <property type="entry name" value="Response_reg"/>
    <property type="match status" value="1"/>
</dbReference>
<evidence type="ECO:0000256" key="5">
    <source>
        <dbReference type="PROSITE-ProRule" id="PRU00339"/>
    </source>
</evidence>
<dbReference type="SUPFAM" id="SSF52172">
    <property type="entry name" value="CheY-like"/>
    <property type="match status" value="1"/>
</dbReference>
<dbReference type="SMART" id="SM00448">
    <property type="entry name" value="REC"/>
    <property type="match status" value="1"/>
</dbReference>
<dbReference type="PANTHER" id="PTHR43547:SF2">
    <property type="entry name" value="HYBRID SIGNAL TRANSDUCTION HISTIDINE KINASE C"/>
    <property type="match status" value="1"/>
</dbReference>
<dbReference type="InterPro" id="IPR001789">
    <property type="entry name" value="Sig_transdc_resp-reg_receiver"/>
</dbReference>
<dbReference type="InterPro" id="IPR011990">
    <property type="entry name" value="TPR-like_helical_dom_sf"/>
</dbReference>
<dbReference type="InterPro" id="IPR003594">
    <property type="entry name" value="HATPase_dom"/>
</dbReference>
<dbReference type="PROSITE" id="PS50110">
    <property type="entry name" value="RESPONSE_REGULATORY"/>
    <property type="match status" value="1"/>
</dbReference>
<dbReference type="SMART" id="SM00342">
    <property type="entry name" value="HTH_ARAC"/>
    <property type="match status" value="1"/>
</dbReference>
<feature type="modified residue" description="4-aspartylphosphate" evidence="4">
    <location>
        <position position="737"/>
    </location>
</feature>
<evidence type="ECO:0000313" key="11">
    <source>
        <dbReference type="Proteomes" id="UP001500742"/>
    </source>
</evidence>
<evidence type="ECO:0000256" key="3">
    <source>
        <dbReference type="ARBA" id="ARBA00022553"/>
    </source>
</evidence>
<dbReference type="Gene3D" id="3.40.50.2300">
    <property type="match status" value="1"/>
</dbReference>
<dbReference type="Pfam" id="PF12833">
    <property type="entry name" value="HTH_18"/>
    <property type="match status" value="1"/>
</dbReference>
<evidence type="ECO:0000259" key="8">
    <source>
        <dbReference type="PROSITE" id="PS50109"/>
    </source>
</evidence>
<reference evidence="11" key="1">
    <citation type="journal article" date="2019" name="Int. J. Syst. Evol. Microbiol.">
        <title>The Global Catalogue of Microorganisms (GCM) 10K type strain sequencing project: providing services to taxonomists for standard genome sequencing and annotation.</title>
        <authorList>
            <consortium name="The Broad Institute Genomics Platform"/>
            <consortium name="The Broad Institute Genome Sequencing Center for Infectious Disease"/>
            <person name="Wu L."/>
            <person name="Ma J."/>
        </authorList>
    </citation>
    <scope>NUCLEOTIDE SEQUENCE [LARGE SCALE GENOMIC DNA]</scope>
    <source>
        <strain evidence="11">JCM 16601</strain>
    </source>
</reference>
<dbReference type="Proteomes" id="UP001500742">
    <property type="component" value="Unassembled WGS sequence"/>
</dbReference>
<evidence type="ECO:0000256" key="1">
    <source>
        <dbReference type="ARBA" id="ARBA00000085"/>
    </source>
</evidence>
<evidence type="ECO:0000259" key="9">
    <source>
        <dbReference type="PROSITE" id="PS50110"/>
    </source>
</evidence>
<dbReference type="InterPro" id="IPR018060">
    <property type="entry name" value="HTH_AraC"/>
</dbReference>
<dbReference type="Gene3D" id="1.10.287.130">
    <property type="match status" value="1"/>
</dbReference>
<feature type="transmembrane region" description="Helical" evidence="6">
    <location>
        <begin position="388"/>
        <end position="408"/>
    </location>
</feature>
<dbReference type="SUPFAM" id="SSF47384">
    <property type="entry name" value="Homodimeric domain of signal transducing histidine kinase"/>
    <property type="match status" value="1"/>
</dbReference>
<dbReference type="InterPro" id="IPR036890">
    <property type="entry name" value="HATPase_C_sf"/>
</dbReference>
<dbReference type="Pfam" id="PF00512">
    <property type="entry name" value="HisKA"/>
    <property type="match status" value="1"/>
</dbReference>
<feature type="domain" description="Response regulatory" evidence="9">
    <location>
        <begin position="687"/>
        <end position="804"/>
    </location>
</feature>
<dbReference type="Pfam" id="PF02518">
    <property type="entry name" value="HATPase_c"/>
    <property type="match status" value="1"/>
</dbReference>
<dbReference type="PRINTS" id="PR00344">
    <property type="entry name" value="BCTRLSENSOR"/>
</dbReference>
<dbReference type="SUPFAM" id="SSF48452">
    <property type="entry name" value="TPR-like"/>
    <property type="match status" value="2"/>
</dbReference>
<sequence length="942" mass="105226">MTPDNQHLTLYLKRYLLACLFLIITLQGYSQQKTKEPQLKHLRGMKAADSAAVFAKKLIDSARKNHDQPFEARVLLAQAYQAYGTGNEKDALNFARQAVKLSSPADTITYEKSATMVAYMLSRQGKNVEALNVAFGILKECEAHGWKAAGIDAKMCLADIYRVIKNVKQALPYAQQAANDALSLKDTAAYTFALSNISNIVSEIDTTHAANEKAARILEQILQPKYQKFVSDFTRARYLGNLARLYIRNGLDDRAIATLQQSMQIARKGSFKSLQKHDLNELMTLYRIRGDYKKAIEYGEQAIAVEPGNQTSISLQRNIYSQLNRSYQGVNDFKNALKYSDLYHGLNDSITAAETARIANELDKKYRADKRLLLAATQTRLLAVQRNYIIAIALLVLIASAMMYRWLIAKKKREAALMTEEHKQLEKLDALKTRFFANISHELRTPLTLILGPADQLLNGPDEPDKNQQKKNLTIISRNSKKLLTMVNELLDLGKLEAGKLTLKLSPVALARFIKVIYQGFSSAAEYKKIGYKLECDINEDVFALLDEDKFEKICNNLISNAVKFTPQSGSVTVTARVIHKQIEFTVANTGTGIHPDDMPYIFDRYYQGRRQEDSYEGGTGIGLAITREFAELMGGGVFIDNTWNTGTAFYVTIPLTLAETVPVPVSSTIALPVPAFNNGHAATKQTILLVEDHHEMAAYVTGILNPFYNLITALNGTAALSMLHEMPELPNLIISDVMMPEMDGFTLLQKLKESLSFCNIPVIILTALADNNNKLKALHTGVDDYITKPFLSGELIARTTNLINNAAARAGNSNQDLEEEPDDAGDIQTETQITSPADLAWLTEIEDLVRKQVGKVDLNLAMLSYDLSISERQLFRRIKSITGLTPNKYIRAIKLQIAREAIESGKYRTLAEISYVAGFDTPAYFSKLFKEQFGRDVNELL</sequence>
<feature type="repeat" description="TPR" evidence="5">
    <location>
        <begin position="276"/>
        <end position="309"/>
    </location>
</feature>
<dbReference type="InterPro" id="IPR019734">
    <property type="entry name" value="TPR_rpt"/>
</dbReference>
<keyword evidence="6" id="KW-0812">Transmembrane</keyword>
<dbReference type="PROSITE" id="PS01124">
    <property type="entry name" value="HTH_ARAC_FAMILY_2"/>
    <property type="match status" value="1"/>
</dbReference>
<dbReference type="PROSITE" id="PS50109">
    <property type="entry name" value="HIS_KIN"/>
    <property type="match status" value="1"/>
</dbReference>
<dbReference type="InterPro" id="IPR004358">
    <property type="entry name" value="Sig_transdc_His_kin-like_C"/>
</dbReference>
<organism evidence="10 11">
    <name type="scientific">Mucilaginibacter dorajii</name>
    <dbReference type="NCBI Taxonomy" id="692994"/>
    <lineage>
        <taxon>Bacteria</taxon>
        <taxon>Pseudomonadati</taxon>
        <taxon>Bacteroidota</taxon>
        <taxon>Sphingobacteriia</taxon>
        <taxon>Sphingobacteriales</taxon>
        <taxon>Sphingobacteriaceae</taxon>
        <taxon>Mucilaginibacter</taxon>
    </lineage>
</organism>
<keyword evidence="3 4" id="KW-0597">Phosphoprotein</keyword>
<dbReference type="EMBL" id="BAAAZC010000044">
    <property type="protein sequence ID" value="GAA3991714.1"/>
    <property type="molecule type" value="Genomic_DNA"/>
</dbReference>
<dbReference type="EC" id="2.7.13.3" evidence="2"/>
<dbReference type="PROSITE" id="PS50005">
    <property type="entry name" value="TPR"/>
    <property type="match status" value="1"/>
</dbReference>
<dbReference type="RefSeq" id="WP_259097752.1">
    <property type="nucleotide sequence ID" value="NZ_BAAAZC010000044.1"/>
</dbReference>
<dbReference type="InterPro" id="IPR005467">
    <property type="entry name" value="His_kinase_dom"/>
</dbReference>
<feature type="domain" description="Histidine kinase" evidence="8">
    <location>
        <begin position="438"/>
        <end position="658"/>
    </location>
</feature>
<keyword evidence="6" id="KW-0472">Membrane</keyword>
<dbReference type="CDD" id="cd00082">
    <property type="entry name" value="HisKA"/>
    <property type="match status" value="1"/>
</dbReference>
<evidence type="ECO:0000256" key="6">
    <source>
        <dbReference type="SAM" id="Phobius"/>
    </source>
</evidence>
<dbReference type="InterPro" id="IPR036097">
    <property type="entry name" value="HisK_dim/P_sf"/>
</dbReference>
<name>A0ABP7R456_9SPHI</name>